<dbReference type="EMBL" id="CACTIH010001911">
    <property type="protein sequence ID" value="CAA2968497.1"/>
    <property type="molecule type" value="Genomic_DNA"/>
</dbReference>
<dbReference type="InterPro" id="IPR015410">
    <property type="entry name" value="DUF1985"/>
</dbReference>
<organism evidence="2 3">
    <name type="scientific">Olea europaea subsp. europaea</name>
    <dbReference type="NCBI Taxonomy" id="158383"/>
    <lineage>
        <taxon>Eukaryota</taxon>
        <taxon>Viridiplantae</taxon>
        <taxon>Streptophyta</taxon>
        <taxon>Embryophyta</taxon>
        <taxon>Tracheophyta</taxon>
        <taxon>Spermatophyta</taxon>
        <taxon>Magnoliopsida</taxon>
        <taxon>eudicotyledons</taxon>
        <taxon>Gunneridae</taxon>
        <taxon>Pentapetalae</taxon>
        <taxon>asterids</taxon>
        <taxon>lamiids</taxon>
        <taxon>Lamiales</taxon>
        <taxon>Oleaceae</taxon>
        <taxon>Oleeae</taxon>
        <taxon>Olea</taxon>
    </lineage>
</organism>
<dbReference type="Proteomes" id="UP000594638">
    <property type="component" value="Unassembled WGS sequence"/>
</dbReference>
<reference evidence="2 3" key="1">
    <citation type="submission" date="2019-12" db="EMBL/GenBank/DDBJ databases">
        <authorList>
            <person name="Alioto T."/>
            <person name="Alioto T."/>
            <person name="Gomez Garrido J."/>
        </authorList>
    </citation>
    <scope>NUCLEOTIDE SEQUENCE [LARGE SCALE GENOMIC DNA]</scope>
</reference>
<gene>
    <name evidence="2" type="ORF">OLEA9_A007371</name>
</gene>
<keyword evidence="3" id="KW-1185">Reference proteome</keyword>
<dbReference type="Gramene" id="OE9A007371T1">
    <property type="protein sequence ID" value="OE9A007371C1"/>
    <property type="gene ID" value="OE9A007371"/>
</dbReference>
<evidence type="ECO:0000313" key="2">
    <source>
        <dbReference type="EMBL" id="CAA2968497.1"/>
    </source>
</evidence>
<protein>
    <recommendedName>
        <fullName evidence="1">DUF1985 domain-containing protein</fullName>
    </recommendedName>
</protein>
<comment type="caution">
    <text evidence="2">The sequence shown here is derived from an EMBL/GenBank/DDBJ whole genome shotgun (WGS) entry which is preliminary data.</text>
</comment>
<dbReference type="Pfam" id="PF09331">
    <property type="entry name" value="DUF1985"/>
    <property type="match status" value="1"/>
</dbReference>
<name>A0A8S0QLC4_OLEEU</name>
<dbReference type="PANTHER" id="PTHR48449">
    <property type="entry name" value="DUF1985 DOMAIN-CONTAINING PROTEIN"/>
    <property type="match status" value="1"/>
</dbReference>
<feature type="domain" description="DUF1985" evidence="1">
    <location>
        <begin position="1"/>
        <end position="119"/>
    </location>
</feature>
<evidence type="ECO:0000259" key="1">
    <source>
        <dbReference type="Pfam" id="PF09331"/>
    </source>
</evidence>
<accession>A0A8S0QLC4</accession>
<dbReference type="OrthoDB" id="1306375at2759"/>
<sequence length="121" mass="14232">MWLEVWGKHLKFSIEEFALVTWLKCHGDDNNSMYNVGNCRIKSMYFRHRRNVYRKDIENTFNNLTAATTDKDAVKLGILYLISSYLYTTTSANVVVDEILNLVDFPHMDTFPWEKRSISNT</sequence>
<dbReference type="PANTHER" id="PTHR48449:SF1">
    <property type="entry name" value="DUF1985 DOMAIN-CONTAINING PROTEIN"/>
    <property type="match status" value="1"/>
</dbReference>
<evidence type="ECO:0000313" key="3">
    <source>
        <dbReference type="Proteomes" id="UP000594638"/>
    </source>
</evidence>
<proteinExistence type="predicted"/>
<dbReference type="AlphaFoldDB" id="A0A8S0QLC4"/>